<dbReference type="Pfam" id="PF02036">
    <property type="entry name" value="SCP2"/>
    <property type="match status" value="1"/>
</dbReference>
<dbReference type="RefSeq" id="WP_189209111.1">
    <property type="nucleotide sequence ID" value="NZ_BMRB01000001.1"/>
</dbReference>
<dbReference type="InterPro" id="IPR036527">
    <property type="entry name" value="SCP2_sterol-bd_dom_sf"/>
</dbReference>
<evidence type="ECO:0000313" key="2">
    <source>
        <dbReference type="EMBL" id="GGS19885.1"/>
    </source>
</evidence>
<dbReference type="Gene3D" id="3.30.1050.10">
    <property type="entry name" value="SCP2 sterol-binding domain"/>
    <property type="match status" value="1"/>
</dbReference>
<dbReference type="AlphaFoldDB" id="A0A918L8G8"/>
<accession>A0A918L8G8</accession>
<dbReference type="EMBL" id="BMRB01000001">
    <property type="protein sequence ID" value="GGS19885.1"/>
    <property type="molecule type" value="Genomic_DNA"/>
</dbReference>
<gene>
    <name evidence="2" type="ORF">GCM10010171_10620</name>
</gene>
<evidence type="ECO:0000313" key="3">
    <source>
        <dbReference type="Proteomes" id="UP000660680"/>
    </source>
</evidence>
<organism evidence="2 3">
    <name type="scientific">Actinokineospora fastidiosa</name>
    <dbReference type="NCBI Taxonomy" id="1816"/>
    <lineage>
        <taxon>Bacteria</taxon>
        <taxon>Bacillati</taxon>
        <taxon>Actinomycetota</taxon>
        <taxon>Actinomycetes</taxon>
        <taxon>Pseudonocardiales</taxon>
        <taxon>Pseudonocardiaceae</taxon>
        <taxon>Actinokineospora</taxon>
    </lineage>
</organism>
<comment type="caution">
    <text evidence="2">The sequence shown here is derived from an EMBL/GenBank/DDBJ whole genome shotgun (WGS) entry which is preliminary data.</text>
</comment>
<sequence>MRRTRKWHRLARPPVADLDAFAELIDPARLTPAQFVDLVSVLDMLGAAGTAVRLSGLRTETFVRFLDKASREQIEALMAHPHLRYVVFDELFQRMSAHLDRTKSAGLRAVVHWQFPGGPHDDGIDRFETRIREGRCVTGDEPTADPRVTLTVDPVDFLRVITGSVNVPMLFLSGKVKVKGDIAFAATLIGYFDLPR</sequence>
<reference evidence="2" key="2">
    <citation type="submission" date="2020-09" db="EMBL/GenBank/DDBJ databases">
        <authorList>
            <person name="Sun Q."/>
            <person name="Ohkuma M."/>
        </authorList>
    </citation>
    <scope>NUCLEOTIDE SEQUENCE</scope>
    <source>
        <strain evidence="2">JCM 3276</strain>
    </source>
</reference>
<feature type="domain" description="SCP2" evidence="1">
    <location>
        <begin position="100"/>
        <end position="192"/>
    </location>
</feature>
<reference evidence="2" key="1">
    <citation type="journal article" date="2014" name="Int. J. Syst. Evol. Microbiol.">
        <title>Complete genome sequence of Corynebacterium casei LMG S-19264T (=DSM 44701T), isolated from a smear-ripened cheese.</title>
        <authorList>
            <consortium name="US DOE Joint Genome Institute (JGI-PGF)"/>
            <person name="Walter F."/>
            <person name="Albersmeier A."/>
            <person name="Kalinowski J."/>
            <person name="Ruckert C."/>
        </authorList>
    </citation>
    <scope>NUCLEOTIDE SEQUENCE</scope>
    <source>
        <strain evidence="2">JCM 3276</strain>
    </source>
</reference>
<protein>
    <submittedName>
        <fullName evidence="2">Sterol-binding protein</fullName>
    </submittedName>
</protein>
<evidence type="ECO:0000259" key="1">
    <source>
        <dbReference type="Pfam" id="PF02036"/>
    </source>
</evidence>
<dbReference type="SUPFAM" id="SSF55718">
    <property type="entry name" value="SCP-like"/>
    <property type="match status" value="1"/>
</dbReference>
<dbReference type="Proteomes" id="UP000660680">
    <property type="component" value="Unassembled WGS sequence"/>
</dbReference>
<name>A0A918L8G8_9PSEU</name>
<dbReference type="InterPro" id="IPR003033">
    <property type="entry name" value="SCP2_sterol-bd_dom"/>
</dbReference>
<keyword evidence="3" id="KW-1185">Reference proteome</keyword>
<proteinExistence type="predicted"/>